<evidence type="ECO:0000313" key="3">
    <source>
        <dbReference type="Proteomes" id="UP001149090"/>
    </source>
</evidence>
<dbReference type="GO" id="GO:0031267">
    <property type="term" value="F:small GTPase binding"/>
    <property type="evidence" value="ECO:0007669"/>
    <property type="project" value="InterPro"/>
</dbReference>
<evidence type="ECO:0000259" key="1">
    <source>
        <dbReference type="Pfam" id="PF07159"/>
    </source>
</evidence>
<evidence type="ECO:0000313" key="2">
    <source>
        <dbReference type="EMBL" id="KAJ5078315.1"/>
    </source>
</evidence>
<dbReference type="GO" id="GO:0005737">
    <property type="term" value="C:cytoplasm"/>
    <property type="evidence" value="ECO:0007669"/>
    <property type="project" value="UniProtKB-ARBA"/>
</dbReference>
<dbReference type="Pfam" id="PF07159">
    <property type="entry name" value="CYRIA-B_Rac1-bd"/>
    <property type="match status" value="1"/>
</dbReference>
<feature type="domain" description="CYRIA/CYRIB Rac1 binding" evidence="1">
    <location>
        <begin position="52"/>
        <end position="230"/>
    </location>
</feature>
<organism evidence="2 3">
    <name type="scientific">Anaeramoeba ignava</name>
    <name type="common">Anaerobic marine amoeba</name>
    <dbReference type="NCBI Taxonomy" id="1746090"/>
    <lineage>
        <taxon>Eukaryota</taxon>
        <taxon>Metamonada</taxon>
        <taxon>Anaeramoebidae</taxon>
        <taxon>Anaeramoeba</taxon>
    </lineage>
</organism>
<keyword evidence="3" id="KW-1185">Reference proteome</keyword>
<dbReference type="Proteomes" id="UP001149090">
    <property type="component" value="Unassembled WGS sequence"/>
</dbReference>
<dbReference type="Pfam" id="PF05994">
    <property type="entry name" value="FragX_IP"/>
    <property type="match status" value="1"/>
</dbReference>
<dbReference type="InterPro" id="IPR008081">
    <property type="entry name" value="Cytoplasmic_FMR1-int"/>
</dbReference>
<dbReference type="PIRSF" id="PIRSF008153">
    <property type="entry name" value="FMR1_interacting"/>
    <property type="match status" value="1"/>
</dbReference>
<dbReference type="PANTHER" id="PTHR12195">
    <property type="entry name" value="CYTOPLASMIC FMR1-INTERACTING PROTEIN-RELATED"/>
    <property type="match status" value="1"/>
</dbReference>
<dbReference type="EMBL" id="JAPDFW010000054">
    <property type="protein sequence ID" value="KAJ5078315.1"/>
    <property type="molecule type" value="Genomic_DNA"/>
</dbReference>
<dbReference type="OMA" id="DQPNRVE"/>
<proteinExistence type="predicted"/>
<accession>A0A9Q0LUV4</accession>
<dbReference type="GO" id="GO:0030833">
    <property type="term" value="P:regulation of actin filament polymerization"/>
    <property type="evidence" value="ECO:0007669"/>
    <property type="project" value="InterPro"/>
</dbReference>
<gene>
    <name evidence="2" type="ORF">M0811_05103</name>
</gene>
<dbReference type="PRINTS" id="PR01698">
    <property type="entry name" value="CYTOFMRPINTP"/>
</dbReference>
<protein>
    <submittedName>
        <fullName evidence="2">Cytoplasmic fmr1-interacting protein-related</fullName>
    </submittedName>
</protein>
<dbReference type="InterPro" id="IPR009828">
    <property type="entry name" value="CYRIA/CYRIB_Rac1-bd"/>
</dbReference>
<name>A0A9Q0LUV4_ANAIG</name>
<comment type="caution">
    <text evidence="2">The sequence shown here is derived from an EMBL/GenBank/DDBJ whole genome shotgun (WGS) entry which is preliminary data.</text>
</comment>
<sequence>MAQPMNPQNPVNKLMQLHFIDDTPNIEAMSPVLSYEGNDSLQFRDRLAFQDSPLSKEIELIDQFNQTTRSGHELVAMLYTHRSITNTITKTKNELDPPPNEEVTKEFYKLTSDLLEPLLQNARKLIKFRDDTTAYICSIIKSMITKKDVVISNCLLDALGKLIDSYIQVDLILNQKPSFSNDFSHYKRAFSIISSTEIESIQLVEEMHAISLFLANKYSLIHHLKTEISKIDGYEGILDMLLNYYLDKCENKLYLYPSEKDRQIRMIISCLIFVGDQKNEKKNPFKMKNIPNSRIGKILKKTPFLLLYGDMATKTDEFLTQVPFYTSSIWGPLEDKKTPTDYLLVNHIEEERTKNNKYISEFCHTIGEIKNQVINEEDLTSQQRTKVIDLLIRGLRQLSEWTSAIMEQTAFKYHHPTTVKCPTSTSDYEKVVRYNYTAKELNSFVEYIAMVKGLSDLLKKNESIFAYIIRSYIYTEIQEFVQNTIHPMIQKTAKKKKETFNKLLFIRTILADWIDEKVPLDPAVLGKKYKKPFNFRLKQVGITSTQFTLLLMLIENVHSVFDKKGAVVKTKQLSSAHVNQLREFSEKIWIFPYILQLGKTIHKCGDLGFLWFREFHLQLSDKIQFPVEHSLPWILAYHSLSLRTSHIAEMMLFPLSIYNDAAELTLSKLKQQFLFEEIQAEVDLCFDQLIFQMAEHIFVHYKHWSSTILLDPDYRAEISKVSKKEKLNPPKSRYDIILKQRHFKLLGRTINISKLLSQKMNNLIRENINNAIQRFEATNITGIVELEQLLEGIRYTHQLLSGYLEIDSFESMLKEIDETTSLVSLHGRIILHCISEFIDDLIPNFVYNSVTQRFIRSQISYVEKVLRDNPPKIPAEFLYGSEDMNQTFDKFNALTREFFGIPHILSMLRIIGEENLPLIAQECLTNVGLKIQNVLAPYVEELLSGISTKTNLPSLDYGIQGCFGYFDIPLKVIRDYEALDTDVFQNFREIGNTILLMRLFDQAMPQLRFRTFINSAPFLAIFPNSENKENENDQNPDENEPDEWIDVTETPRLIDDSNMNSNIYSTLSKSVEQLVVNLQKSSLGKSTKISNSLVSLSRQSEEIYRPLSKKMSLFKAALLHVNKMLDPVRSKWLGDSKPGLFNVDRSNEFYRLWSSLQFMFCLAPEKDPNAQTQEQLFSKQEIFGDGFAWAGSTIIHFLGQREVFDALDFSYHLIYVNNVLNDKSVSTEQKIFLQNAKIVQNLNNSIFGCLESYAPLDEVPVFHFEPPTDEEMKKISRETRGIIN</sequence>
<dbReference type="OrthoDB" id="10265867at2759"/>
<reference evidence="2" key="1">
    <citation type="submission" date="2022-10" db="EMBL/GenBank/DDBJ databases">
        <title>Novel sulphate-reducing endosymbionts in the free-living metamonad Anaeramoeba.</title>
        <authorList>
            <person name="Jerlstrom-Hultqvist J."/>
            <person name="Cepicka I."/>
            <person name="Gallot-Lavallee L."/>
            <person name="Salas-Leiva D."/>
            <person name="Curtis B.A."/>
            <person name="Zahonova K."/>
            <person name="Pipaliya S."/>
            <person name="Dacks J."/>
            <person name="Roger A.J."/>
        </authorList>
    </citation>
    <scope>NUCLEOTIDE SEQUENCE</scope>
    <source>
        <strain evidence="2">BMAN</strain>
    </source>
</reference>